<organism evidence="1">
    <name type="scientific">Ixodes ricinus</name>
    <name type="common">Common tick</name>
    <name type="synonym">Acarus ricinus</name>
    <dbReference type="NCBI Taxonomy" id="34613"/>
    <lineage>
        <taxon>Eukaryota</taxon>
        <taxon>Metazoa</taxon>
        <taxon>Ecdysozoa</taxon>
        <taxon>Arthropoda</taxon>
        <taxon>Chelicerata</taxon>
        <taxon>Arachnida</taxon>
        <taxon>Acari</taxon>
        <taxon>Parasitiformes</taxon>
        <taxon>Ixodida</taxon>
        <taxon>Ixodoidea</taxon>
        <taxon>Ixodidae</taxon>
        <taxon>Ixodinae</taxon>
        <taxon>Ixodes</taxon>
    </lineage>
</organism>
<evidence type="ECO:0000313" key="1">
    <source>
        <dbReference type="EMBL" id="JAR93826.1"/>
    </source>
</evidence>
<sequence length="434" mass="46894">MGGVFALFIDFVVAHNGGRRNIYHVARMIHVVYHNAKLVVVLQHFEVLAPDEYGGVVGAHVEPARREGVELGRGPVHKLEAGVHAGGPLRQSKPVHLEVHLNPDRVPVVLQLVTGDDRGVEQRGHGTRKAVTVVCRHALLGDVFMMPVVEGCDACHHDRLDDAVQILSQHQNLRPPFEWGRRREDLLDHRVRLVREGGSESLRGKVRNFLSVDRQGHPMRLVTSGMRTLQSTRGTQDGQIGNTVDVTRVASDADRLQSAAVQVRPVQRNARAARPGPVARGYAAERGHLVLESRGSHFLVNDVERLPRDPVGIVHGNHDVHKGVALAGRRLALHKGVIPVDQCTGLVAYGDLDGAVRFVRGGAEVVALQGKERASGAGTLGRRHLFQEDGTALQVEGCTGSALAKVGALRAAPAALQWVSGAVHAGRAALVDRT</sequence>
<protein>
    <submittedName>
        <fullName evidence="1">Uncharacterized protein</fullName>
    </submittedName>
</protein>
<name>A0A147BSR3_IXORI</name>
<dbReference type="AlphaFoldDB" id="A0A147BSR3"/>
<dbReference type="EMBL" id="GEGO01001578">
    <property type="protein sequence ID" value="JAR93826.1"/>
    <property type="molecule type" value="Transcribed_RNA"/>
</dbReference>
<accession>A0A147BSR3</accession>
<proteinExistence type="predicted"/>
<reference evidence="1" key="1">
    <citation type="journal article" date="2018" name="PLoS Negl. Trop. Dis.">
        <title>Sialome diversity of ticks revealed by RNAseq of single tick salivary glands.</title>
        <authorList>
            <person name="Perner J."/>
            <person name="Kropackova S."/>
            <person name="Kopacek P."/>
            <person name="Ribeiro J.M."/>
        </authorList>
    </citation>
    <scope>NUCLEOTIDE SEQUENCE</scope>
    <source>
        <strain evidence="1">Siblings of single egg batch collected in Ceske Budejovice</strain>
        <tissue evidence="1">Salivary glands</tissue>
    </source>
</reference>